<accession>A0A366HRY0</accession>
<keyword evidence="1" id="KW-0472">Membrane</keyword>
<organism evidence="3 4">
    <name type="scientific">Roseimicrobium gellanilyticum</name>
    <dbReference type="NCBI Taxonomy" id="748857"/>
    <lineage>
        <taxon>Bacteria</taxon>
        <taxon>Pseudomonadati</taxon>
        <taxon>Verrucomicrobiota</taxon>
        <taxon>Verrucomicrobiia</taxon>
        <taxon>Verrucomicrobiales</taxon>
        <taxon>Verrucomicrobiaceae</taxon>
        <taxon>Roseimicrobium</taxon>
    </lineage>
</organism>
<dbReference type="InterPro" id="IPR002035">
    <property type="entry name" value="VWF_A"/>
</dbReference>
<dbReference type="EMBL" id="QNRR01000002">
    <property type="protein sequence ID" value="RBP45684.1"/>
    <property type="molecule type" value="Genomic_DNA"/>
</dbReference>
<name>A0A366HRY0_9BACT</name>
<keyword evidence="4" id="KW-1185">Reference proteome</keyword>
<gene>
    <name evidence="3" type="ORF">DES53_10266</name>
</gene>
<feature type="transmembrane region" description="Helical" evidence="1">
    <location>
        <begin position="286"/>
        <end position="305"/>
    </location>
</feature>
<feature type="transmembrane region" description="Helical" evidence="1">
    <location>
        <begin position="41"/>
        <end position="67"/>
    </location>
</feature>
<evidence type="ECO:0000313" key="4">
    <source>
        <dbReference type="Proteomes" id="UP000253426"/>
    </source>
</evidence>
<evidence type="ECO:0000256" key="1">
    <source>
        <dbReference type="SAM" id="Phobius"/>
    </source>
</evidence>
<keyword evidence="1" id="KW-1133">Transmembrane helix</keyword>
<sequence>MVPIVSALAIFLLTSVAEWLHVRRIRAVGRLAFGPSGRAHGWTGVVSWLRALCLAAFTWGLATLMMLEYAPADTGKGGADKEATRVIFVADLSPSMYLVDAGKEGTQTRHARMKDVVDAILQRVSGNLRFGVIAFYTESLPVVMEARDPELVRNVFNGLPVSYTMPLGQTNLGKAVNDALKHVADYPEGSTRVVILTDGDSVGLEPIAVRPKSVKEIFILGIGNVHKGSFIDGHLSRQEVDTLRLVSTDLMATYMDVNEKHLPTNALGDLVVTIAPPSRGLSLSEWAVLAMVLSALIYALIPVALEYFGSDWKVSRAEREDARPAKRAKEGALVTR</sequence>
<dbReference type="OrthoDB" id="189373at2"/>
<comment type="caution">
    <text evidence="3">The sequence shown here is derived from an EMBL/GenBank/DDBJ whole genome shotgun (WGS) entry which is preliminary data.</text>
</comment>
<dbReference type="AlphaFoldDB" id="A0A366HRY0"/>
<dbReference type="Gene3D" id="3.40.50.410">
    <property type="entry name" value="von Willebrand factor, type A domain"/>
    <property type="match status" value="1"/>
</dbReference>
<dbReference type="Pfam" id="PF13519">
    <property type="entry name" value="VWA_2"/>
    <property type="match status" value="1"/>
</dbReference>
<dbReference type="SMART" id="SM00327">
    <property type="entry name" value="VWA"/>
    <property type="match status" value="1"/>
</dbReference>
<evidence type="ECO:0000313" key="3">
    <source>
        <dbReference type="EMBL" id="RBP45684.1"/>
    </source>
</evidence>
<dbReference type="PROSITE" id="PS50234">
    <property type="entry name" value="VWFA"/>
    <property type="match status" value="1"/>
</dbReference>
<dbReference type="Proteomes" id="UP000253426">
    <property type="component" value="Unassembled WGS sequence"/>
</dbReference>
<reference evidence="3 4" key="1">
    <citation type="submission" date="2018-06" db="EMBL/GenBank/DDBJ databases">
        <title>Genomic Encyclopedia of Type Strains, Phase IV (KMG-IV): sequencing the most valuable type-strain genomes for metagenomic binning, comparative biology and taxonomic classification.</title>
        <authorList>
            <person name="Goeker M."/>
        </authorList>
    </citation>
    <scope>NUCLEOTIDE SEQUENCE [LARGE SCALE GENOMIC DNA]</scope>
    <source>
        <strain evidence="3 4">DSM 25532</strain>
    </source>
</reference>
<feature type="domain" description="VWFA" evidence="2">
    <location>
        <begin position="85"/>
        <end position="274"/>
    </location>
</feature>
<proteinExistence type="predicted"/>
<dbReference type="InterPro" id="IPR036465">
    <property type="entry name" value="vWFA_dom_sf"/>
</dbReference>
<dbReference type="SUPFAM" id="SSF53300">
    <property type="entry name" value="vWA-like"/>
    <property type="match status" value="1"/>
</dbReference>
<protein>
    <submittedName>
        <fullName evidence="3">Ca-activated chloride channel family protein</fullName>
    </submittedName>
</protein>
<keyword evidence="1" id="KW-0812">Transmembrane</keyword>
<evidence type="ECO:0000259" key="2">
    <source>
        <dbReference type="PROSITE" id="PS50234"/>
    </source>
</evidence>
<dbReference type="RefSeq" id="WP_113957263.1">
    <property type="nucleotide sequence ID" value="NZ_QNRR01000002.1"/>
</dbReference>
<dbReference type="CDD" id="cd00198">
    <property type="entry name" value="vWFA"/>
    <property type="match status" value="1"/>
</dbReference>